<name>A0A0N4SWF7_MOUSE</name>
<dbReference type="Ensembl" id="ENSMUST00000204272.3">
    <property type="protein sequence ID" value="ENSMUSP00000145501.2"/>
    <property type="gene ID" value="ENSMUSG00000030216.13"/>
</dbReference>
<proteinExistence type="evidence at protein level"/>
<dbReference type="PANTHER" id="PTHR13361">
    <property type="entry name" value="WW DOMAIN-BINDING PROTEIN 11"/>
    <property type="match status" value="1"/>
</dbReference>
<evidence type="ECO:0007829" key="9">
    <source>
        <dbReference type="PeptideAtlas" id="A0A0N4SWF7"/>
    </source>
</evidence>
<evidence type="ECO:0000256" key="3">
    <source>
        <dbReference type="SAM" id="Coils"/>
    </source>
</evidence>
<keyword evidence="2" id="KW-0539">Nucleus</keyword>
<dbReference type="PANTHER" id="PTHR13361:SF2">
    <property type="entry name" value="WW DOMAIN-BINDING PROTEIN 11-RELATED"/>
    <property type="match status" value="1"/>
</dbReference>
<dbReference type="SMR" id="A0A0N4SWF7"/>
<evidence type="ECO:0000313" key="6">
    <source>
        <dbReference type="Ensembl" id="ENSMUSP00000145501.2"/>
    </source>
</evidence>
<feature type="region of interest" description="Disordered" evidence="4">
    <location>
        <begin position="1"/>
        <end position="35"/>
    </location>
</feature>
<dbReference type="Bgee" id="ENSMUSG00000030216">
    <property type="expression patterns" value="Expressed in embryonic post-anal tail and 263 other cell types or tissues"/>
</dbReference>
<reference evidence="6" key="4">
    <citation type="submission" date="2025-08" db="UniProtKB">
        <authorList>
            <consortium name="Ensembl"/>
        </authorList>
    </citation>
    <scope>IDENTIFICATION</scope>
    <source>
        <strain evidence="6">C57BL/6J</strain>
    </source>
</reference>
<feature type="domain" description="Wbp11/ELF5/Saf1 N-terminal" evidence="5">
    <location>
        <begin position="12"/>
        <end position="92"/>
    </location>
</feature>
<reference evidence="6" key="5">
    <citation type="submission" date="2025-09" db="UniProtKB">
        <authorList>
            <consortium name="Ensembl"/>
        </authorList>
    </citation>
    <scope>IDENTIFICATION</scope>
    <source>
        <strain evidence="6">C57BL/6J</strain>
    </source>
</reference>
<evidence type="ECO:0000313" key="7">
    <source>
        <dbReference type="MGI" id="MGI:1891823"/>
    </source>
</evidence>
<keyword evidence="9 10" id="KW-1267">Proteomics identification</keyword>
<evidence type="ECO:0007829" key="10">
    <source>
        <dbReference type="ProteomicsDB" id="A0A0N4SWF7"/>
    </source>
</evidence>
<evidence type="ECO:0000313" key="8">
    <source>
        <dbReference type="Proteomes" id="UP000000589"/>
    </source>
</evidence>
<dbReference type="AlphaFoldDB" id="A0A0N4SWF7"/>
<dbReference type="Proteomes" id="UP000000589">
    <property type="component" value="Chromosome 6"/>
</dbReference>
<reference evidence="6 8" key="2">
    <citation type="journal article" date="2011" name="PLoS Biol.">
        <title>Modernizing reference genome assemblies.</title>
        <authorList>
            <person name="Church D.M."/>
            <person name="Schneider V.A."/>
            <person name="Graves T."/>
            <person name="Auger K."/>
            <person name="Cunningham F."/>
            <person name="Bouk N."/>
            <person name="Chen H.C."/>
            <person name="Agarwala R."/>
            <person name="McLaren W.M."/>
            <person name="Ritchie G.R."/>
            <person name="Albracht D."/>
            <person name="Kremitzki M."/>
            <person name="Rock S."/>
            <person name="Kotkiewicz H."/>
            <person name="Kremitzki C."/>
            <person name="Wollam A."/>
            <person name="Trani L."/>
            <person name="Fulton L."/>
            <person name="Fulton R."/>
            <person name="Matthews L."/>
            <person name="Whitehead S."/>
            <person name="Chow W."/>
            <person name="Torrance J."/>
            <person name="Dunn M."/>
            <person name="Harden G."/>
            <person name="Threadgold G."/>
            <person name="Wood J."/>
            <person name="Collins J."/>
            <person name="Heath P."/>
            <person name="Griffiths G."/>
            <person name="Pelan S."/>
            <person name="Grafham D."/>
            <person name="Eichler E.E."/>
            <person name="Weinstock G."/>
            <person name="Mardis E.R."/>
            <person name="Wilson R.K."/>
            <person name="Howe K."/>
            <person name="Flicek P."/>
            <person name="Hubbard T."/>
        </authorList>
    </citation>
    <scope>NUCLEOTIDE SEQUENCE [LARGE SCALE GENOMIC DNA]</scope>
    <source>
        <strain evidence="6 8">C57BL/6J</strain>
    </source>
</reference>
<accession>A0A0N4SWF7</accession>
<dbReference type="ProteomicsDB" id="320508"/>
<evidence type="ECO:0007829" key="11">
    <source>
        <dbReference type="PubMed" id="23806337"/>
    </source>
</evidence>
<dbReference type="GO" id="GO:0005634">
    <property type="term" value="C:nucleus"/>
    <property type="evidence" value="ECO:0007669"/>
    <property type="project" value="UniProtKB-SubCell"/>
</dbReference>
<comment type="subcellular location">
    <subcellularLocation>
        <location evidence="1">Nucleus</location>
    </subcellularLocation>
</comment>
<evidence type="ECO:0000256" key="1">
    <source>
        <dbReference type="ARBA" id="ARBA00004123"/>
    </source>
</evidence>
<feature type="coiled-coil region" evidence="3">
    <location>
        <begin position="93"/>
        <end position="127"/>
    </location>
</feature>
<protein>
    <submittedName>
        <fullName evidence="6">WW domain binding protein 11</fullName>
    </submittedName>
</protein>
<reference evidence="11" key="3">
    <citation type="journal article" date="2013" name="Mol. Cell">
        <title>SIRT5-mediated lysine desuccinylation impacts diverse metabolic pathways.</title>
        <authorList>
            <person name="Park J."/>
            <person name="Chen Y."/>
            <person name="Tishkoff D.X."/>
            <person name="Peng C."/>
            <person name="Tan M."/>
            <person name="Dai L."/>
            <person name="Xie Z."/>
            <person name="Zhang Y."/>
            <person name="Zwaans B.M."/>
            <person name="Skinner M.E."/>
            <person name="Lombard D.B."/>
            <person name="Zhao Y."/>
        </authorList>
    </citation>
    <scope>IDENTIFICATION BY MASS SPECTROMETRY [LARGE SCALE ANALYSIS]</scope>
</reference>
<keyword evidence="8" id="KW-1185">Reference proteome</keyword>
<dbReference type="AGR" id="MGI:1891823"/>
<reference evidence="6 8" key="1">
    <citation type="journal article" date="2009" name="PLoS Biol.">
        <title>Lineage-specific biology revealed by a finished genome assembly of the mouse.</title>
        <authorList>
            <consortium name="Mouse Genome Sequencing Consortium"/>
            <person name="Church D.M."/>
            <person name="Goodstadt L."/>
            <person name="Hillier L.W."/>
            <person name="Zody M.C."/>
            <person name="Goldstein S."/>
            <person name="She X."/>
            <person name="Bult C.J."/>
            <person name="Agarwala R."/>
            <person name="Cherry J.L."/>
            <person name="DiCuccio M."/>
            <person name="Hlavina W."/>
            <person name="Kapustin Y."/>
            <person name="Meric P."/>
            <person name="Maglott D."/>
            <person name="Birtle Z."/>
            <person name="Marques A.C."/>
            <person name="Graves T."/>
            <person name="Zhou S."/>
            <person name="Teague B."/>
            <person name="Potamousis K."/>
            <person name="Churas C."/>
            <person name="Place M."/>
            <person name="Herschleb J."/>
            <person name="Runnheim R."/>
            <person name="Forrest D."/>
            <person name="Amos-Landgraf J."/>
            <person name="Schwartz D.C."/>
            <person name="Cheng Z."/>
            <person name="Lindblad-Toh K."/>
            <person name="Eichler E.E."/>
            <person name="Ponting C.P."/>
        </authorList>
    </citation>
    <scope>NUCLEOTIDE SEQUENCE [LARGE SCALE GENOMIC DNA]</scope>
    <source>
        <strain evidence="6 8">C57BL/6J</strain>
    </source>
</reference>
<feature type="compositionally biased region" description="Polar residues" evidence="4">
    <location>
        <begin position="1"/>
        <end position="11"/>
    </location>
</feature>
<dbReference type="GeneTree" id="ENSGT01120000272561"/>
<gene>
    <name evidence="6 7" type="primary">Wbp11</name>
</gene>
<dbReference type="GO" id="GO:0006396">
    <property type="term" value="P:RNA processing"/>
    <property type="evidence" value="ECO:0007669"/>
    <property type="project" value="InterPro"/>
</dbReference>
<organism evidence="6 8">
    <name type="scientific">Mus musculus</name>
    <name type="common">Mouse</name>
    <dbReference type="NCBI Taxonomy" id="10090"/>
    <lineage>
        <taxon>Eukaryota</taxon>
        <taxon>Metazoa</taxon>
        <taxon>Chordata</taxon>
        <taxon>Craniata</taxon>
        <taxon>Vertebrata</taxon>
        <taxon>Euteleostomi</taxon>
        <taxon>Mammalia</taxon>
        <taxon>Eutheria</taxon>
        <taxon>Euarchontoglires</taxon>
        <taxon>Glires</taxon>
        <taxon>Rodentia</taxon>
        <taxon>Myomorpha</taxon>
        <taxon>Muroidea</taxon>
        <taxon>Muridae</taxon>
        <taxon>Murinae</taxon>
        <taxon>Mus</taxon>
        <taxon>Mus</taxon>
    </lineage>
</organism>
<dbReference type="ExpressionAtlas" id="A0A0N4SWF7">
    <property type="expression patterns" value="baseline and differential"/>
</dbReference>
<dbReference type="Pfam" id="PF09429">
    <property type="entry name" value="Wbp11"/>
    <property type="match status" value="1"/>
</dbReference>
<evidence type="ECO:0000259" key="5">
    <source>
        <dbReference type="Pfam" id="PF09429"/>
    </source>
</evidence>
<evidence type="ECO:0000256" key="2">
    <source>
        <dbReference type="ARBA" id="ARBA00023242"/>
    </source>
</evidence>
<keyword evidence="3" id="KW-0175">Coiled coil</keyword>
<dbReference type="VEuPathDB" id="HostDB:ENSMUSG00000030216"/>
<sequence>MGRRSTSSTKSGKFMNPTDQARKEARKRELKKNKKQRMMVRAAVLKMKDPKQIIRDMEKLDEMEFNPVQQPQLNEKVLKDKRKKLRETFERILRLYEKENPDIYKELRKLEVEYEQKRAQLSQYFDAVKLSGVMTMTCPAPVKTTAILRTWIRISMMTVLRTVTLTGQMQRVTGMSSGTARTVSATTLRRRSQV</sequence>
<dbReference type="InterPro" id="IPR019007">
    <property type="entry name" value="Wbp11/ELF5/Saf1_N"/>
</dbReference>
<dbReference type="MGI" id="MGI:1891823">
    <property type="gene designation" value="Wbp11"/>
</dbReference>
<evidence type="ECO:0000256" key="4">
    <source>
        <dbReference type="SAM" id="MobiDB-lite"/>
    </source>
</evidence>